<keyword evidence="1" id="KW-0812">Transmembrane</keyword>
<dbReference type="RefSeq" id="WP_087129018.1">
    <property type="nucleotide sequence ID" value="NZ_FCNV02000021.1"/>
</dbReference>
<reference evidence="2 3" key="1">
    <citation type="submission" date="2016-01" db="EMBL/GenBank/DDBJ databases">
        <authorList>
            <person name="Peeters C."/>
        </authorList>
    </citation>
    <scope>NUCLEOTIDE SEQUENCE [LARGE SCALE GENOMIC DNA]</scope>
    <source>
        <strain evidence="2">LMG 29315</strain>
    </source>
</reference>
<keyword evidence="1" id="KW-1133">Transmembrane helix</keyword>
<evidence type="ECO:0000313" key="2">
    <source>
        <dbReference type="EMBL" id="SAL51359.1"/>
    </source>
</evidence>
<dbReference type="EMBL" id="FCNV02000021">
    <property type="protein sequence ID" value="SAL51359.1"/>
    <property type="molecule type" value="Genomic_DNA"/>
</dbReference>
<dbReference type="AlphaFoldDB" id="A0A658R5S1"/>
<gene>
    <name evidence="2" type="ORF">AWB72_05433</name>
</gene>
<dbReference type="Proteomes" id="UP000198263">
    <property type="component" value="Unassembled WGS sequence"/>
</dbReference>
<sequence>MKREKTAADYKLLAQLILWGFISLPWIKEYGTGVGAWIGGAIAAAIWYGFAFLSWLCNRHEE</sequence>
<proteinExistence type="predicted"/>
<keyword evidence="1" id="KW-0472">Membrane</keyword>
<feature type="transmembrane region" description="Helical" evidence="1">
    <location>
        <begin position="34"/>
        <end position="57"/>
    </location>
</feature>
<organism evidence="2 3">
    <name type="scientific">Caballeronia concitans</name>
    <dbReference type="NCBI Taxonomy" id="1777133"/>
    <lineage>
        <taxon>Bacteria</taxon>
        <taxon>Pseudomonadati</taxon>
        <taxon>Pseudomonadota</taxon>
        <taxon>Betaproteobacteria</taxon>
        <taxon>Burkholderiales</taxon>
        <taxon>Burkholderiaceae</taxon>
        <taxon>Caballeronia</taxon>
    </lineage>
</organism>
<feature type="transmembrane region" description="Helical" evidence="1">
    <location>
        <begin position="12"/>
        <end position="28"/>
    </location>
</feature>
<protein>
    <submittedName>
        <fullName evidence="2">Uncharacterized protein</fullName>
    </submittedName>
</protein>
<comment type="caution">
    <text evidence="2">The sequence shown here is derived from an EMBL/GenBank/DDBJ whole genome shotgun (WGS) entry which is preliminary data.</text>
</comment>
<evidence type="ECO:0000256" key="1">
    <source>
        <dbReference type="SAM" id="Phobius"/>
    </source>
</evidence>
<evidence type="ECO:0000313" key="3">
    <source>
        <dbReference type="Proteomes" id="UP000198263"/>
    </source>
</evidence>
<accession>A0A658R5S1</accession>
<name>A0A658R5S1_9BURK</name>
<keyword evidence="3" id="KW-1185">Reference proteome</keyword>